<dbReference type="Gene3D" id="2.120.10.60">
    <property type="entry name" value="Tricorn protease N-terminal domain"/>
    <property type="match status" value="1"/>
</dbReference>
<dbReference type="InterPro" id="IPR015943">
    <property type="entry name" value="WD40/YVTN_repeat-like_dom_sf"/>
</dbReference>
<dbReference type="SMART" id="SM00245">
    <property type="entry name" value="TSPc"/>
    <property type="match status" value="1"/>
</dbReference>
<gene>
    <name evidence="13" type="ORF">EDC91_12225</name>
</gene>
<evidence type="ECO:0000256" key="1">
    <source>
        <dbReference type="ARBA" id="ARBA00004496"/>
    </source>
</evidence>
<evidence type="ECO:0000259" key="12">
    <source>
        <dbReference type="SMART" id="SM00245"/>
    </source>
</evidence>
<dbReference type="InterPro" id="IPR029045">
    <property type="entry name" value="ClpP/crotonase-like_dom_sf"/>
</dbReference>
<dbReference type="PANTHER" id="PTHR43253">
    <property type="entry name" value="TRICORN PROTEASE HOMOLOG 2-RELATED"/>
    <property type="match status" value="1"/>
</dbReference>
<dbReference type="Pfam" id="PF26549">
    <property type="entry name" value="Tricorn_N"/>
    <property type="match status" value="1"/>
</dbReference>
<accession>A0A4R2FHV7</accession>
<dbReference type="SUPFAM" id="SSF69322">
    <property type="entry name" value="Tricorn protease domain 2"/>
    <property type="match status" value="1"/>
</dbReference>
<dbReference type="GO" id="GO:0005737">
    <property type="term" value="C:cytoplasm"/>
    <property type="evidence" value="ECO:0007669"/>
    <property type="project" value="UniProtKB-SubCell"/>
</dbReference>
<proteinExistence type="inferred from homology"/>
<dbReference type="InterPro" id="IPR036034">
    <property type="entry name" value="PDZ_sf"/>
</dbReference>
<dbReference type="Pfam" id="PF14684">
    <property type="entry name" value="Tricorn_C1"/>
    <property type="match status" value="1"/>
</dbReference>
<dbReference type="Gene3D" id="2.130.10.10">
    <property type="entry name" value="YVTN repeat-like/Quinoprotein amine dehydrogenase"/>
    <property type="match status" value="1"/>
</dbReference>
<reference evidence="13 14" key="1">
    <citation type="submission" date="2019-03" db="EMBL/GenBank/DDBJ databases">
        <title>Freshwater and sediment microbial communities from various areas in North America, analyzing microbe dynamics in response to fracking.</title>
        <authorList>
            <person name="Lamendella R."/>
        </authorList>
    </citation>
    <scope>NUCLEOTIDE SEQUENCE [LARGE SCALE GENOMIC DNA]</scope>
    <source>
        <strain evidence="13 14">74A</strain>
    </source>
</reference>
<dbReference type="SUPFAM" id="SSF69304">
    <property type="entry name" value="Tricorn protease N-terminal domain"/>
    <property type="match status" value="1"/>
</dbReference>
<comment type="subcellular location">
    <subcellularLocation>
        <location evidence="1 7">Cytoplasm</location>
    </subcellularLocation>
</comment>
<evidence type="ECO:0000256" key="10">
    <source>
        <dbReference type="SAM" id="SignalP"/>
    </source>
</evidence>
<dbReference type="GO" id="GO:0006508">
    <property type="term" value="P:proteolysis"/>
    <property type="evidence" value="ECO:0007669"/>
    <property type="project" value="UniProtKB-UniRule"/>
</dbReference>
<dbReference type="PIRSF" id="PIRSF036421">
    <property type="entry name" value="Tricorn_protease"/>
    <property type="match status" value="1"/>
</dbReference>
<feature type="active site" description="Nucleophile" evidence="8">
    <location>
        <position position="973"/>
    </location>
</feature>
<dbReference type="AlphaFoldDB" id="A0A4R2FHV7"/>
<evidence type="ECO:0000256" key="8">
    <source>
        <dbReference type="PIRSR" id="PIRSR036421-1"/>
    </source>
</evidence>
<keyword evidence="5 7" id="KW-0378">Hydrolase</keyword>
<dbReference type="Pfam" id="PF26550">
    <property type="entry name" value="Tricorn_2nd"/>
    <property type="match status" value="1"/>
</dbReference>
<name>A0A4R2FHV7_9GAMM</name>
<keyword evidence="6 7" id="KW-0720">Serine protease</keyword>
<evidence type="ECO:0000256" key="3">
    <source>
        <dbReference type="ARBA" id="ARBA00022490"/>
    </source>
</evidence>
<comment type="caution">
    <text evidence="13">The sequence shown here is derived from an EMBL/GenBank/DDBJ whole genome shotgun (WGS) entry which is preliminary data.</text>
</comment>
<dbReference type="SUPFAM" id="SSF50156">
    <property type="entry name" value="PDZ domain-like"/>
    <property type="match status" value="1"/>
</dbReference>
<dbReference type="InterPro" id="IPR001478">
    <property type="entry name" value="PDZ"/>
</dbReference>
<evidence type="ECO:0000313" key="14">
    <source>
        <dbReference type="Proteomes" id="UP000294832"/>
    </source>
</evidence>
<feature type="active site" description="Charge relay system" evidence="8">
    <location>
        <position position="1031"/>
    </location>
</feature>
<keyword evidence="10" id="KW-0732">Signal</keyword>
<dbReference type="EC" id="3.4.21.-" evidence="7"/>
<dbReference type="InterPro" id="IPR012393">
    <property type="entry name" value="Tricorn_protease"/>
</dbReference>
<comment type="function">
    <text evidence="7">Degrades oligopeptides.</text>
</comment>
<keyword evidence="14" id="KW-1185">Reference proteome</keyword>
<dbReference type="EMBL" id="SLWF01000022">
    <property type="protein sequence ID" value="TCN81696.1"/>
    <property type="molecule type" value="Genomic_DNA"/>
</dbReference>
<feature type="signal peptide" evidence="10">
    <location>
        <begin position="1"/>
        <end position="23"/>
    </location>
</feature>
<dbReference type="Proteomes" id="UP000294832">
    <property type="component" value="Unassembled WGS sequence"/>
</dbReference>
<dbReference type="RefSeq" id="WP_133039671.1">
    <property type="nucleotide sequence ID" value="NZ_SLWF01000022.1"/>
</dbReference>
<dbReference type="InterPro" id="IPR005151">
    <property type="entry name" value="Tail-specific_protease"/>
</dbReference>
<dbReference type="GO" id="GO:0008236">
    <property type="term" value="F:serine-type peptidase activity"/>
    <property type="evidence" value="ECO:0007669"/>
    <property type="project" value="UniProtKB-UniRule"/>
</dbReference>
<protein>
    <recommendedName>
        <fullName evidence="7">Tricorn protease homolog</fullName>
        <ecNumber evidence="7">3.4.21.-</ecNumber>
    </recommendedName>
</protein>
<dbReference type="SMART" id="SM00228">
    <property type="entry name" value="PDZ"/>
    <property type="match status" value="1"/>
</dbReference>
<comment type="similarity">
    <text evidence="2 7">Belongs to the peptidase S41B family.</text>
</comment>
<dbReference type="SUPFAM" id="SSF52096">
    <property type="entry name" value="ClpP/crotonase"/>
    <property type="match status" value="1"/>
</dbReference>
<evidence type="ECO:0000256" key="2">
    <source>
        <dbReference type="ARBA" id="ARBA00008524"/>
    </source>
</evidence>
<evidence type="ECO:0000259" key="11">
    <source>
        <dbReference type="SMART" id="SM00228"/>
    </source>
</evidence>
<dbReference type="Gene3D" id="3.90.226.10">
    <property type="entry name" value="2-enoyl-CoA Hydratase, Chain A, domain 1"/>
    <property type="match status" value="1"/>
</dbReference>
<dbReference type="Gene3D" id="3.30.750.44">
    <property type="match status" value="1"/>
</dbReference>
<keyword evidence="4 7" id="KW-0645">Protease</keyword>
<dbReference type="Pfam" id="PF14685">
    <property type="entry name" value="PDZ_Tricorn"/>
    <property type="match status" value="1"/>
</dbReference>
<dbReference type="InterPro" id="IPR028204">
    <property type="entry name" value="Tricorn_C1"/>
</dbReference>
<feature type="site" description="Transition state stabilizer; via amide nitrogen" evidence="9">
    <location>
        <position position="974"/>
    </location>
</feature>
<feature type="chain" id="PRO_5020839694" description="Tricorn protease homolog" evidence="10">
    <location>
        <begin position="24"/>
        <end position="1090"/>
    </location>
</feature>
<evidence type="ECO:0000256" key="5">
    <source>
        <dbReference type="ARBA" id="ARBA00022801"/>
    </source>
</evidence>
<evidence type="ECO:0000256" key="6">
    <source>
        <dbReference type="ARBA" id="ARBA00022825"/>
    </source>
</evidence>
<evidence type="ECO:0000256" key="4">
    <source>
        <dbReference type="ARBA" id="ARBA00022670"/>
    </source>
</evidence>
<evidence type="ECO:0000256" key="9">
    <source>
        <dbReference type="PIRSR" id="PIRSR036421-3"/>
    </source>
</evidence>
<sequence>MKLRHSVACCMLALGTFAGSVLAAPAPDVGYYRAPDLHGNTLVFTAEGDIWTQQLGDSHASRLTSLPAEELDGKISPDGQMLAFTANYDGAQEVYTIPMHGGIAKRVTFENSRVKLQGWTPKGEVLYATDNAQGPSNFWVLRSVNPQTLTTHDIPLADAVQGAVDAKGEYVYFVRFGLQVTGDNAKVYRGGAAGTLWRYQLGQQQEAQRLLPEHQGSIRSPMVWNNRVYFVSDASGNANIWSMASDGSDVKQLTDYKDFEVRSPALDQGRIVFQLGADIHMLDIASGNDKTLSIHLASDFPERREHWVNNPLKYIADFNLAPAGNKLVLTARSHVAVAGTDGSRLIQLATDGSYRLRNAVMSKDGKWIYAISDASGEQEIWRYAADGSDAAKQLTKDGNNMRMSLVLSPDGRYLANDDYQGNLWLLDLEKGGNSKIVSNNEGLAPYQDIVWSPDSHYLAITRSVLGSPRPQIMLYAVEDGKSALLTSDKYESFSPAFSRDGKWLYFLSNREFNSTPTSPWGDRNMGPVFDKRADIFALALDPHAEFPFRHPDELSSKETADSHSDKDPVQVKVDWQGLAQRLWQVPVPSGNYGSLQLNDNGLYLKQWSLDGQQQDVKFIKFDNLSPKLETFADDVKGYQLSEDGKKMFLFKGTGSGQMLIVDAGEKISKDLEHAKVLLDGWQLAINPQLEWRQMFDDAWLMHRESFFDKKMRGVDWQATKAKYQPLLARVTDRHELADIFTQMMGELDALHSQVRGGDFATDPQAPEPAALGARLTQTKDGVVISHIYRNDPELPQQASPLAQPGVDVTDGDIITHFNGRKIANLADITALLRNQADKQVLLQIQRGKQSHKIVVKPVSLNDDNQLRYLDWVYHNAAKVSDASQGQIGYLHLYAMGADDISNFAREFYANYDKQGLIIDVRRNRGGNIDSWIIEKLLRKAWAFWQPTHGTPNANMQQTFRGHLVVLTDQLTYSDGETFSAGIKALGIAPLIGKRTAGAGVWLSGRNRLTDGGMARVAEYPQYAMDGRWIVEGRGVSPDIEVDNLPFATFQGQDAQLQKALVYLQDKLKSDPVPPLQGVMPARGEALPVRP</sequence>
<dbReference type="InterPro" id="IPR029414">
    <property type="entry name" value="Tricorn_PDZ"/>
</dbReference>
<dbReference type="Pfam" id="PF03572">
    <property type="entry name" value="Peptidase_S41"/>
    <property type="match status" value="1"/>
</dbReference>
<feature type="domain" description="Tail specific protease" evidence="12">
    <location>
        <begin position="837"/>
        <end position="1042"/>
    </location>
</feature>
<dbReference type="OrthoDB" id="9758793at2"/>
<evidence type="ECO:0000313" key="13">
    <source>
        <dbReference type="EMBL" id="TCN81696.1"/>
    </source>
</evidence>
<organism evidence="13 14">
    <name type="scientific">Shewanella fodinae</name>
    <dbReference type="NCBI Taxonomy" id="552357"/>
    <lineage>
        <taxon>Bacteria</taxon>
        <taxon>Pseudomonadati</taxon>
        <taxon>Pseudomonadota</taxon>
        <taxon>Gammaproteobacteria</taxon>
        <taxon>Alteromonadales</taxon>
        <taxon>Shewanellaceae</taxon>
        <taxon>Shewanella</taxon>
    </lineage>
</organism>
<keyword evidence="3 7" id="KW-0963">Cytoplasm</keyword>
<evidence type="ECO:0000256" key="7">
    <source>
        <dbReference type="PIRNR" id="PIRNR036421"/>
    </source>
</evidence>
<feature type="active site" description="Charge relay system" evidence="8">
    <location>
        <position position="751"/>
    </location>
</feature>
<feature type="domain" description="PDZ" evidence="11">
    <location>
        <begin position="769"/>
        <end position="848"/>
    </location>
</feature>
<dbReference type="Gene3D" id="2.30.42.10">
    <property type="match status" value="1"/>
</dbReference>
<dbReference type="CDD" id="cd07562">
    <property type="entry name" value="Peptidase_S41_TRI"/>
    <property type="match status" value="1"/>
</dbReference>
<dbReference type="PANTHER" id="PTHR43253:SF1">
    <property type="entry name" value="TRICORN PROTEASE HOMOLOG 2-RELATED"/>
    <property type="match status" value="1"/>
</dbReference>